<dbReference type="CDD" id="cd11030">
    <property type="entry name" value="CYP105-like"/>
    <property type="match status" value="1"/>
</dbReference>
<dbReference type="GO" id="GO:0004497">
    <property type="term" value="F:monooxygenase activity"/>
    <property type="evidence" value="ECO:0007669"/>
    <property type="project" value="UniProtKB-KW"/>
</dbReference>
<comment type="caution">
    <text evidence="9">The sequence shown here is derived from an EMBL/GenBank/DDBJ whole genome shotgun (WGS) entry which is preliminary data.</text>
</comment>
<feature type="region of interest" description="Disordered" evidence="8">
    <location>
        <begin position="68"/>
        <end position="88"/>
    </location>
</feature>
<evidence type="ECO:0000256" key="8">
    <source>
        <dbReference type="SAM" id="MobiDB-lite"/>
    </source>
</evidence>
<evidence type="ECO:0000313" key="9">
    <source>
        <dbReference type="EMBL" id="TDC92547.1"/>
    </source>
</evidence>
<organism evidence="9 10">
    <name type="scientific">Nonomuraea deserti</name>
    <dbReference type="NCBI Taxonomy" id="1848322"/>
    <lineage>
        <taxon>Bacteria</taxon>
        <taxon>Bacillati</taxon>
        <taxon>Actinomycetota</taxon>
        <taxon>Actinomycetes</taxon>
        <taxon>Streptosporangiales</taxon>
        <taxon>Streptosporangiaceae</taxon>
        <taxon>Nonomuraea</taxon>
    </lineage>
</organism>
<keyword evidence="3 7" id="KW-0479">Metal-binding</keyword>
<evidence type="ECO:0000313" key="10">
    <source>
        <dbReference type="Proteomes" id="UP000295258"/>
    </source>
</evidence>
<dbReference type="AlphaFoldDB" id="A0A4R4UKN9"/>
<dbReference type="InterPro" id="IPR017972">
    <property type="entry name" value="Cyt_P450_CS"/>
</dbReference>
<dbReference type="InterPro" id="IPR036396">
    <property type="entry name" value="Cyt_P450_sf"/>
</dbReference>
<dbReference type="PRINTS" id="PR00385">
    <property type="entry name" value="P450"/>
</dbReference>
<dbReference type="GO" id="GO:0005506">
    <property type="term" value="F:iron ion binding"/>
    <property type="evidence" value="ECO:0007669"/>
    <property type="project" value="InterPro"/>
</dbReference>
<gene>
    <name evidence="9" type="ORF">E1292_41575</name>
</gene>
<dbReference type="PANTHER" id="PTHR46696:SF1">
    <property type="entry name" value="CYTOCHROME P450 YJIB-RELATED"/>
    <property type="match status" value="1"/>
</dbReference>
<dbReference type="PROSITE" id="PS00086">
    <property type="entry name" value="CYTOCHROME_P450"/>
    <property type="match status" value="1"/>
</dbReference>
<reference evidence="9 10" key="1">
    <citation type="submission" date="2019-03" db="EMBL/GenBank/DDBJ databases">
        <title>Draft genome sequences of novel Actinobacteria.</title>
        <authorList>
            <person name="Sahin N."/>
            <person name="Ay H."/>
            <person name="Saygin H."/>
        </authorList>
    </citation>
    <scope>NUCLEOTIDE SEQUENCE [LARGE SCALE GENOMIC DNA]</scope>
    <source>
        <strain evidence="9 10">KC310</strain>
    </source>
</reference>
<dbReference type="RefSeq" id="WP_132604737.1">
    <property type="nucleotide sequence ID" value="NZ_SMKO01000195.1"/>
</dbReference>
<dbReference type="Gene3D" id="1.10.630.10">
    <property type="entry name" value="Cytochrome P450"/>
    <property type="match status" value="1"/>
</dbReference>
<dbReference type="PRINTS" id="PR00359">
    <property type="entry name" value="BP450"/>
</dbReference>
<evidence type="ECO:0000256" key="1">
    <source>
        <dbReference type="ARBA" id="ARBA00010617"/>
    </source>
</evidence>
<protein>
    <submittedName>
        <fullName evidence="9">Cytochrome P450</fullName>
    </submittedName>
</protein>
<evidence type="ECO:0000256" key="4">
    <source>
        <dbReference type="ARBA" id="ARBA00023002"/>
    </source>
</evidence>
<keyword evidence="6 7" id="KW-0503">Monooxygenase</keyword>
<proteinExistence type="inferred from homology"/>
<evidence type="ECO:0000256" key="7">
    <source>
        <dbReference type="RuleBase" id="RU000461"/>
    </source>
</evidence>
<dbReference type="GO" id="GO:0020037">
    <property type="term" value="F:heme binding"/>
    <property type="evidence" value="ECO:0007669"/>
    <property type="project" value="InterPro"/>
</dbReference>
<evidence type="ECO:0000256" key="3">
    <source>
        <dbReference type="ARBA" id="ARBA00022723"/>
    </source>
</evidence>
<dbReference type="EMBL" id="SMKO01000195">
    <property type="protein sequence ID" value="TDC92547.1"/>
    <property type="molecule type" value="Genomic_DNA"/>
</dbReference>
<evidence type="ECO:0000256" key="2">
    <source>
        <dbReference type="ARBA" id="ARBA00022617"/>
    </source>
</evidence>
<dbReference type="PANTHER" id="PTHR46696">
    <property type="entry name" value="P450, PUTATIVE (EUROFUNG)-RELATED"/>
    <property type="match status" value="1"/>
</dbReference>
<dbReference type="Pfam" id="PF00067">
    <property type="entry name" value="p450"/>
    <property type="match status" value="1"/>
</dbReference>
<dbReference type="InterPro" id="IPR001128">
    <property type="entry name" value="Cyt_P450"/>
</dbReference>
<comment type="similarity">
    <text evidence="1 7">Belongs to the cytochrome P450 family.</text>
</comment>
<dbReference type="GO" id="GO:0016705">
    <property type="term" value="F:oxidoreductase activity, acting on paired donors, with incorporation or reduction of molecular oxygen"/>
    <property type="evidence" value="ECO:0007669"/>
    <property type="project" value="InterPro"/>
</dbReference>
<dbReference type="SUPFAM" id="SSF48264">
    <property type="entry name" value="Cytochrome P450"/>
    <property type="match status" value="1"/>
</dbReference>
<dbReference type="FunFam" id="1.10.630.10:FF:000018">
    <property type="entry name" value="Cytochrome P450 monooxygenase"/>
    <property type="match status" value="1"/>
</dbReference>
<keyword evidence="2 7" id="KW-0349">Heme</keyword>
<name>A0A4R4UKN9_9ACTN</name>
<dbReference type="Proteomes" id="UP000295258">
    <property type="component" value="Unassembled WGS sequence"/>
</dbReference>
<accession>A0A4R4UKN9</accession>
<evidence type="ECO:0000256" key="5">
    <source>
        <dbReference type="ARBA" id="ARBA00023004"/>
    </source>
</evidence>
<dbReference type="InterPro" id="IPR002397">
    <property type="entry name" value="Cyt_P450_B"/>
</dbReference>
<sequence length="397" mass="43991">MTETEAITMPTVRPTPFDPPEDLSRLRETRPISPLAYPDGHRGWLVTGHALARDVLADKRFSARSELRHHPVEEPGQGPAQAAPPGMFISTDPPVHTRYRHLLAGEFTVRRMRRLTERIEEITTAHLDAMKRQGPPADLVETFAMPIPALVIGELLGVPEEESERFQAQGGRMTQMDLPREERIATFLALQAHMKELVLAKRAKPTDDMLSGLTRSDLTDEELTNIGFMLLGAGLDTTANMIALGAFALMRHPGQLAVLRAEPDRIDQIVEELLRYLSIIPFLVRTALEDVELGGELVRAGQSVTISIPAANRDPGRFPDPDTLDLLRPSGGHVAFGHGVHQCLGQQLARVEMQAAYPALFARFPSLRLAVEPDEVPLRTDMLIYGVHRLPVTWDLG</sequence>
<evidence type="ECO:0000256" key="6">
    <source>
        <dbReference type="ARBA" id="ARBA00023033"/>
    </source>
</evidence>
<keyword evidence="5 7" id="KW-0408">Iron</keyword>
<keyword evidence="4 7" id="KW-0560">Oxidoreductase</keyword>
<feature type="compositionally biased region" description="Low complexity" evidence="8">
    <location>
        <begin position="75"/>
        <end position="86"/>
    </location>
</feature>
<keyword evidence="10" id="KW-1185">Reference proteome</keyword>
<feature type="region of interest" description="Disordered" evidence="8">
    <location>
        <begin position="1"/>
        <end position="23"/>
    </location>
</feature>